<dbReference type="InterPro" id="IPR000209">
    <property type="entry name" value="Peptidase_S8/S53_dom"/>
</dbReference>
<dbReference type="Proteomes" id="UP000352246">
    <property type="component" value="Unassembled WGS sequence"/>
</dbReference>
<feature type="domain" description="Peptidase S8/S53" evidence="6">
    <location>
        <begin position="23"/>
        <end position="244"/>
    </location>
</feature>
<dbReference type="PROSITE" id="PS51892">
    <property type="entry name" value="SUBTILASE"/>
    <property type="match status" value="1"/>
</dbReference>
<dbReference type="InterPro" id="IPR036852">
    <property type="entry name" value="Peptidase_S8/S53_dom_sf"/>
</dbReference>
<comment type="caution">
    <text evidence="7">The sequence shown here is derived from an EMBL/GenBank/DDBJ whole genome shotgun (WGS) entry which is preliminary data.</text>
</comment>
<evidence type="ECO:0000259" key="6">
    <source>
        <dbReference type="Pfam" id="PF00082"/>
    </source>
</evidence>
<dbReference type="Pfam" id="PF00082">
    <property type="entry name" value="Peptidase_S8"/>
    <property type="match status" value="1"/>
</dbReference>
<dbReference type="GO" id="GO:0006508">
    <property type="term" value="P:proteolysis"/>
    <property type="evidence" value="ECO:0007669"/>
    <property type="project" value="UniProtKB-KW"/>
</dbReference>
<keyword evidence="2 5" id="KW-0645">Protease</keyword>
<reference evidence="7 8" key="1">
    <citation type="submission" date="2019-07" db="EMBL/GenBank/DDBJ databases">
        <authorList>
            <consortium name="GenomeTrakr: Next Generation Sequencing Network for Food Pathogen Tracability"/>
        </authorList>
    </citation>
    <scope>NUCLEOTIDE SEQUENCE [LARGE SCALE GENOMIC DNA]</scope>
    <source>
        <strain evidence="7 8">FDA00014472</strain>
    </source>
</reference>
<keyword evidence="3 5" id="KW-0378">Hydrolase</keyword>
<evidence type="ECO:0000256" key="5">
    <source>
        <dbReference type="PROSITE-ProRule" id="PRU01240"/>
    </source>
</evidence>
<dbReference type="Gene3D" id="3.40.50.200">
    <property type="entry name" value="Peptidase S8/S53 domain"/>
    <property type="match status" value="1"/>
</dbReference>
<comment type="similarity">
    <text evidence="1 5">Belongs to the peptidase S8 family.</text>
</comment>
<dbReference type="GO" id="GO:0004252">
    <property type="term" value="F:serine-type endopeptidase activity"/>
    <property type="evidence" value="ECO:0007669"/>
    <property type="project" value="UniProtKB-UniRule"/>
</dbReference>
<dbReference type="PANTHER" id="PTHR43806:SF11">
    <property type="entry name" value="CEREVISIN-RELATED"/>
    <property type="match status" value="1"/>
</dbReference>
<dbReference type="PANTHER" id="PTHR43806">
    <property type="entry name" value="PEPTIDASE S8"/>
    <property type="match status" value="1"/>
</dbReference>
<evidence type="ECO:0000313" key="7">
    <source>
        <dbReference type="EMBL" id="ECH7211454.1"/>
    </source>
</evidence>
<dbReference type="AlphaFoldDB" id="A0A3T2FJU1"/>
<evidence type="ECO:0000256" key="1">
    <source>
        <dbReference type="ARBA" id="ARBA00011073"/>
    </source>
</evidence>
<feature type="active site" description="Charge relay system" evidence="5">
    <location>
        <position position="58"/>
    </location>
</feature>
<dbReference type="SUPFAM" id="SSF52743">
    <property type="entry name" value="Subtilisin-like"/>
    <property type="match status" value="1"/>
</dbReference>
<evidence type="ECO:0000256" key="2">
    <source>
        <dbReference type="ARBA" id="ARBA00022670"/>
    </source>
</evidence>
<protein>
    <submittedName>
        <fullName evidence="7">S8 family serine peptidase</fullName>
    </submittedName>
</protein>
<sequence>MLTVTLLSFVLYKMMVEESRPLKVAMIDSGIDSGFQHSKVTSINFINQNEDAVDELGHGLFVADAIFKDLDNEFRNQIVFYNLKVINSDGKAKLSNVIEAIEKCIEEKVDIINISCGFSRGDEKLKATIDKAIENDIIIVAAAGNKFGMNADYPARYSKVISVASINTDGESSKFNAVGKIDFTALGEANSGERSGTSFSAPIVTNKILQRFEETGDLENYDEIMRFLKKSTSEKNNKKVYGNGIIE</sequence>
<feature type="active site" description="Charge relay system" evidence="5">
    <location>
        <position position="28"/>
    </location>
</feature>
<dbReference type="InterPro" id="IPR050131">
    <property type="entry name" value="Peptidase_S8_subtilisin-like"/>
</dbReference>
<dbReference type="EMBL" id="AAISWI010000008">
    <property type="protein sequence ID" value="ECH7211454.1"/>
    <property type="molecule type" value="Genomic_DNA"/>
</dbReference>
<name>A0A3T2FJU1_LISMN</name>
<keyword evidence="4 5" id="KW-0720">Serine protease</keyword>
<organism evidence="7 8">
    <name type="scientific">Listeria monocytogenes</name>
    <dbReference type="NCBI Taxonomy" id="1639"/>
    <lineage>
        <taxon>Bacteria</taxon>
        <taxon>Bacillati</taxon>
        <taxon>Bacillota</taxon>
        <taxon>Bacilli</taxon>
        <taxon>Bacillales</taxon>
        <taxon>Listeriaceae</taxon>
        <taxon>Listeria</taxon>
    </lineage>
</organism>
<dbReference type="RefSeq" id="WP_069007763.1">
    <property type="nucleotide sequence ID" value="NZ_NYPR01000004.1"/>
</dbReference>
<accession>A0A3T2FJU1</accession>
<evidence type="ECO:0000256" key="3">
    <source>
        <dbReference type="ARBA" id="ARBA00022801"/>
    </source>
</evidence>
<evidence type="ECO:0000256" key="4">
    <source>
        <dbReference type="ARBA" id="ARBA00022825"/>
    </source>
</evidence>
<gene>
    <name evidence="7" type="ORF">FPL45_08890</name>
</gene>
<evidence type="ECO:0000313" key="8">
    <source>
        <dbReference type="Proteomes" id="UP000352246"/>
    </source>
</evidence>
<proteinExistence type="inferred from homology"/>
<feature type="active site" description="Charge relay system" evidence="5">
    <location>
        <position position="198"/>
    </location>
</feature>